<evidence type="ECO:0000256" key="3">
    <source>
        <dbReference type="ARBA" id="ARBA00022692"/>
    </source>
</evidence>
<keyword evidence="9" id="KW-1185">Reference proteome</keyword>
<evidence type="ECO:0000313" key="9">
    <source>
        <dbReference type="Proteomes" id="UP000031967"/>
    </source>
</evidence>
<keyword evidence="2" id="KW-0813">Transport</keyword>
<feature type="transmembrane region" description="Helical" evidence="6">
    <location>
        <begin position="274"/>
        <end position="295"/>
    </location>
</feature>
<dbReference type="PANTHER" id="PTHR42718:SF9">
    <property type="entry name" value="MAJOR FACILITATOR SUPERFAMILY MULTIDRUG TRANSPORTER MFSC"/>
    <property type="match status" value="1"/>
</dbReference>
<dbReference type="CDD" id="cd17321">
    <property type="entry name" value="MFS_MMR_MDR_like"/>
    <property type="match status" value="1"/>
</dbReference>
<feature type="transmembrane region" description="Helical" evidence="6">
    <location>
        <begin position="336"/>
        <end position="355"/>
    </location>
</feature>
<feature type="transmembrane region" description="Helical" evidence="6">
    <location>
        <begin position="29"/>
        <end position="48"/>
    </location>
</feature>
<dbReference type="PROSITE" id="PS50850">
    <property type="entry name" value="MFS"/>
    <property type="match status" value="1"/>
</dbReference>
<dbReference type="InterPro" id="IPR011701">
    <property type="entry name" value="MFS"/>
</dbReference>
<comment type="caution">
    <text evidence="8">The sequence shown here is derived from an EMBL/GenBank/DDBJ whole genome shotgun (WGS) entry which is preliminary data.</text>
</comment>
<evidence type="ECO:0000256" key="6">
    <source>
        <dbReference type="SAM" id="Phobius"/>
    </source>
</evidence>
<feature type="transmembrane region" description="Helical" evidence="6">
    <location>
        <begin position="94"/>
        <end position="114"/>
    </location>
</feature>
<gene>
    <name evidence="8" type="ORF">SD70_21665</name>
</gene>
<evidence type="ECO:0000256" key="5">
    <source>
        <dbReference type="ARBA" id="ARBA00023136"/>
    </source>
</evidence>
<dbReference type="Gene3D" id="1.20.1250.20">
    <property type="entry name" value="MFS general substrate transporter like domains"/>
    <property type="match status" value="1"/>
</dbReference>
<dbReference type="Gene3D" id="1.20.1720.10">
    <property type="entry name" value="Multidrug resistance protein D"/>
    <property type="match status" value="1"/>
</dbReference>
<accession>A0ABR5AFK7</accession>
<feature type="domain" description="Major facilitator superfamily (MFS) profile" evidence="7">
    <location>
        <begin position="28"/>
        <end position="466"/>
    </location>
</feature>
<dbReference type="PRINTS" id="PR01036">
    <property type="entry name" value="TCRTETB"/>
</dbReference>
<dbReference type="InterPro" id="IPR036259">
    <property type="entry name" value="MFS_trans_sf"/>
</dbReference>
<organism evidence="8 9">
    <name type="scientific">Gordoniibacillus kamchatkensis</name>
    <dbReference type="NCBI Taxonomy" id="1590651"/>
    <lineage>
        <taxon>Bacteria</taxon>
        <taxon>Bacillati</taxon>
        <taxon>Bacillota</taxon>
        <taxon>Bacilli</taxon>
        <taxon>Bacillales</taxon>
        <taxon>Paenibacillaceae</taxon>
        <taxon>Gordoniibacillus</taxon>
    </lineage>
</organism>
<dbReference type="RefSeq" id="WP_041049646.1">
    <property type="nucleotide sequence ID" value="NZ_JXAK01000042.1"/>
</dbReference>
<dbReference type="InterPro" id="IPR020846">
    <property type="entry name" value="MFS_dom"/>
</dbReference>
<sequence length="466" mass="49674">MQSNSASAAPLEGAFSETQTVSFDLKKTVPWILFVIFFGVLNETVFNVSTPKIAEQYALQPSGVSWVVTSFILTFGIGSVIYGKLSDMISLKKLITIGMLIYNVASLLGFALQASYPLVIAARALQGAGAAAIPALIMVIIVRYFRVEDRGKVFGMLNSTAAFSVGVGPVIGGFISSRLHWSLLFLLPLFTLIAIAFFRRVLPDEAPKPGKVDIPGAVLLALGLGLLILYLTDTRPYYLIVSLALLLWFGLHIRRAEEPFIDPSLFAKRKFIRGVLAGFILFCTVMGIMFVIPLMLNGVHGLSTGAIGWILFPGAISAVVFGTVGGTLADRRGNPFVVYVGLGLLTASLVLMSALAGQTPWLTSGALLLTYVGFSFIQTALANSVSQTLAPEETGVGMGLFNLVGFLSGAVGTALVGKVLDKRLLDFSLLPTVTLPSAFLYSNLPLVFAVVILLGGAVYTSAYRRG</sequence>
<dbReference type="Pfam" id="PF07690">
    <property type="entry name" value="MFS_1"/>
    <property type="match status" value="1"/>
</dbReference>
<keyword evidence="4 6" id="KW-1133">Transmembrane helix</keyword>
<feature type="transmembrane region" description="Helical" evidence="6">
    <location>
        <begin position="307"/>
        <end position="329"/>
    </location>
</feature>
<reference evidence="8 9" key="1">
    <citation type="submission" date="2014-12" db="EMBL/GenBank/DDBJ databases">
        <title>Draft genome sequence of Paenibacillus kamchatkensis strain B-2647.</title>
        <authorList>
            <person name="Karlyshev A.V."/>
            <person name="Kudryashova E.B."/>
        </authorList>
    </citation>
    <scope>NUCLEOTIDE SEQUENCE [LARGE SCALE GENOMIC DNA]</scope>
    <source>
        <strain evidence="8 9">VKM B-2647</strain>
    </source>
</reference>
<feature type="transmembrane region" description="Helical" evidence="6">
    <location>
        <begin position="181"/>
        <end position="202"/>
    </location>
</feature>
<dbReference type="EMBL" id="JXAK01000042">
    <property type="protein sequence ID" value="KIL39162.1"/>
    <property type="molecule type" value="Genomic_DNA"/>
</dbReference>
<protein>
    <submittedName>
        <fullName evidence="8">Tetracycline resistance protein</fullName>
    </submittedName>
</protein>
<comment type="subcellular location">
    <subcellularLocation>
        <location evidence="1">Cell membrane</location>
        <topology evidence="1">Multi-pass membrane protein</topology>
    </subcellularLocation>
</comment>
<keyword evidence="3 6" id="KW-0812">Transmembrane</keyword>
<evidence type="ECO:0000259" key="7">
    <source>
        <dbReference type="PROSITE" id="PS50850"/>
    </source>
</evidence>
<feature type="transmembrane region" description="Helical" evidence="6">
    <location>
        <begin position="395"/>
        <end position="420"/>
    </location>
</feature>
<evidence type="ECO:0000256" key="4">
    <source>
        <dbReference type="ARBA" id="ARBA00022989"/>
    </source>
</evidence>
<feature type="transmembrane region" description="Helical" evidence="6">
    <location>
        <begin position="154"/>
        <end position="175"/>
    </location>
</feature>
<feature type="transmembrane region" description="Helical" evidence="6">
    <location>
        <begin position="63"/>
        <end position="82"/>
    </location>
</feature>
<feature type="transmembrane region" description="Helical" evidence="6">
    <location>
        <begin position="361"/>
        <end position="383"/>
    </location>
</feature>
<feature type="transmembrane region" description="Helical" evidence="6">
    <location>
        <begin position="120"/>
        <end position="142"/>
    </location>
</feature>
<evidence type="ECO:0000256" key="2">
    <source>
        <dbReference type="ARBA" id="ARBA00022448"/>
    </source>
</evidence>
<proteinExistence type="predicted"/>
<feature type="transmembrane region" description="Helical" evidence="6">
    <location>
        <begin position="237"/>
        <end position="253"/>
    </location>
</feature>
<evidence type="ECO:0000313" key="8">
    <source>
        <dbReference type="EMBL" id="KIL39162.1"/>
    </source>
</evidence>
<evidence type="ECO:0000256" key="1">
    <source>
        <dbReference type="ARBA" id="ARBA00004651"/>
    </source>
</evidence>
<dbReference type="PANTHER" id="PTHR42718">
    <property type="entry name" value="MAJOR FACILITATOR SUPERFAMILY MULTIDRUG TRANSPORTER MFSC"/>
    <property type="match status" value="1"/>
</dbReference>
<keyword evidence="5 6" id="KW-0472">Membrane</keyword>
<feature type="transmembrane region" description="Helical" evidence="6">
    <location>
        <begin position="440"/>
        <end position="462"/>
    </location>
</feature>
<name>A0ABR5AFK7_9BACL</name>
<dbReference type="SUPFAM" id="SSF103473">
    <property type="entry name" value="MFS general substrate transporter"/>
    <property type="match status" value="1"/>
</dbReference>
<dbReference type="Proteomes" id="UP000031967">
    <property type="component" value="Unassembled WGS sequence"/>
</dbReference>
<feature type="transmembrane region" description="Helical" evidence="6">
    <location>
        <begin position="214"/>
        <end position="231"/>
    </location>
</feature>